<reference evidence="2" key="1">
    <citation type="journal article" date="2019" name="bioRxiv">
        <title>The Genome of the Zebra Mussel, Dreissena polymorpha: A Resource for Invasive Species Research.</title>
        <authorList>
            <person name="McCartney M.A."/>
            <person name="Auch B."/>
            <person name="Kono T."/>
            <person name="Mallez S."/>
            <person name="Zhang Y."/>
            <person name="Obille A."/>
            <person name="Becker A."/>
            <person name="Abrahante J.E."/>
            <person name="Garbe J."/>
            <person name="Badalamenti J.P."/>
            <person name="Herman A."/>
            <person name="Mangelson H."/>
            <person name="Liachko I."/>
            <person name="Sullivan S."/>
            <person name="Sone E.D."/>
            <person name="Koren S."/>
            <person name="Silverstein K.A.T."/>
            <person name="Beckman K.B."/>
            <person name="Gohl D.M."/>
        </authorList>
    </citation>
    <scope>NUCLEOTIDE SEQUENCE</scope>
    <source>
        <strain evidence="2">Duluth1</strain>
        <tissue evidence="2">Whole animal</tissue>
    </source>
</reference>
<gene>
    <name evidence="2" type="ORF">DPMN_042216</name>
</gene>
<evidence type="ECO:0000313" key="2">
    <source>
        <dbReference type="EMBL" id="KAH3735681.1"/>
    </source>
</evidence>
<name>A0A9D4D0P0_DREPO</name>
<dbReference type="Proteomes" id="UP000828390">
    <property type="component" value="Unassembled WGS sequence"/>
</dbReference>
<keyword evidence="3" id="KW-1185">Reference proteome</keyword>
<sequence>MLVTAEVEKQIEPPKVKNDDEATNMDTTYKIDQQKEAFVQGLIASGFYRQLAEQALDHIDEEDIITCNISQGNKFAFYL</sequence>
<reference evidence="2" key="2">
    <citation type="submission" date="2020-11" db="EMBL/GenBank/DDBJ databases">
        <authorList>
            <person name="McCartney M.A."/>
            <person name="Auch B."/>
            <person name="Kono T."/>
            <person name="Mallez S."/>
            <person name="Becker A."/>
            <person name="Gohl D.M."/>
            <person name="Silverstein K.A.T."/>
            <person name="Koren S."/>
            <person name="Bechman K.B."/>
            <person name="Herman A."/>
            <person name="Abrahante J.E."/>
            <person name="Garbe J."/>
        </authorList>
    </citation>
    <scope>NUCLEOTIDE SEQUENCE</scope>
    <source>
        <strain evidence="2">Duluth1</strain>
        <tissue evidence="2">Whole animal</tissue>
    </source>
</reference>
<accession>A0A9D4D0P0</accession>
<dbReference type="EMBL" id="JAIWYP010000011">
    <property type="protein sequence ID" value="KAH3735681.1"/>
    <property type="molecule type" value="Genomic_DNA"/>
</dbReference>
<evidence type="ECO:0000256" key="1">
    <source>
        <dbReference type="SAM" id="MobiDB-lite"/>
    </source>
</evidence>
<comment type="caution">
    <text evidence="2">The sequence shown here is derived from an EMBL/GenBank/DDBJ whole genome shotgun (WGS) entry which is preliminary data.</text>
</comment>
<dbReference type="AlphaFoldDB" id="A0A9D4D0P0"/>
<proteinExistence type="predicted"/>
<organism evidence="2 3">
    <name type="scientific">Dreissena polymorpha</name>
    <name type="common">Zebra mussel</name>
    <name type="synonym">Mytilus polymorpha</name>
    <dbReference type="NCBI Taxonomy" id="45954"/>
    <lineage>
        <taxon>Eukaryota</taxon>
        <taxon>Metazoa</taxon>
        <taxon>Spiralia</taxon>
        <taxon>Lophotrochozoa</taxon>
        <taxon>Mollusca</taxon>
        <taxon>Bivalvia</taxon>
        <taxon>Autobranchia</taxon>
        <taxon>Heteroconchia</taxon>
        <taxon>Euheterodonta</taxon>
        <taxon>Imparidentia</taxon>
        <taxon>Neoheterodontei</taxon>
        <taxon>Myida</taxon>
        <taxon>Dreissenoidea</taxon>
        <taxon>Dreissenidae</taxon>
        <taxon>Dreissena</taxon>
    </lineage>
</organism>
<feature type="compositionally biased region" description="Basic and acidic residues" evidence="1">
    <location>
        <begin position="1"/>
        <end position="20"/>
    </location>
</feature>
<feature type="region of interest" description="Disordered" evidence="1">
    <location>
        <begin position="1"/>
        <end position="24"/>
    </location>
</feature>
<protein>
    <submittedName>
        <fullName evidence="2">Uncharacterized protein</fullName>
    </submittedName>
</protein>
<evidence type="ECO:0000313" key="3">
    <source>
        <dbReference type="Proteomes" id="UP000828390"/>
    </source>
</evidence>